<keyword evidence="5" id="KW-1185">Reference proteome</keyword>
<evidence type="ECO:0000256" key="1">
    <source>
        <dbReference type="ARBA" id="ARBA00023239"/>
    </source>
</evidence>
<dbReference type="InterPro" id="IPR006680">
    <property type="entry name" value="Amidohydro-rel"/>
</dbReference>
<feature type="signal peptide" evidence="2">
    <location>
        <begin position="1"/>
        <end position="17"/>
    </location>
</feature>
<feature type="domain" description="Amidohydrolase-related" evidence="3">
    <location>
        <begin position="108"/>
        <end position="318"/>
    </location>
</feature>
<dbReference type="PANTHER" id="PTHR21240">
    <property type="entry name" value="2-AMINO-3-CARBOXYLMUCONATE-6-SEMIALDEHYDE DECARBOXYLASE"/>
    <property type="match status" value="1"/>
</dbReference>
<dbReference type="SUPFAM" id="SSF51556">
    <property type="entry name" value="Metallo-dependent hydrolases"/>
    <property type="match status" value="1"/>
</dbReference>
<organism evidence="4 5">
    <name type="scientific">Aquirufa echingensis</name>
    <dbReference type="NCBI Taxonomy" id="3096516"/>
    <lineage>
        <taxon>Bacteria</taxon>
        <taxon>Pseudomonadati</taxon>
        <taxon>Bacteroidota</taxon>
        <taxon>Cytophagia</taxon>
        <taxon>Cytophagales</taxon>
        <taxon>Flectobacillaceae</taxon>
        <taxon>Aquirufa</taxon>
    </lineage>
</organism>
<protein>
    <submittedName>
        <fullName evidence="4">Amidohydrolase family protein</fullName>
    </submittedName>
</protein>
<accession>A0ABW6CY47</accession>
<reference evidence="4 5" key="1">
    <citation type="submission" date="2024-03" db="EMBL/GenBank/DDBJ databases">
        <title>Aquirufa genome sequencing.</title>
        <authorList>
            <person name="Pitt A."/>
            <person name="Hahn M.W."/>
        </authorList>
    </citation>
    <scope>NUCLEOTIDE SEQUENCE [LARGE SCALE GENOMIC DNA]</scope>
    <source>
        <strain evidence="4 5">PLAD-142S6K</strain>
    </source>
</reference>
<comment type="caution">
    <text evidence="4">The sequence shown here is derived from an EMBL/GenBank/DDBJ whole genome shotgun (WGS) entry which is preliminary data.</text>
</comment>
<dbReference type="CDD" id="cd01292">
    <property type="entry name" value="metallo-dependent_hydrolases"/>
    <property type="match status" value="1"/>
</dbReference>
<evidence type="ECO:0000313" key="4">
    <source>
        <dbReference type="EMBL" id="MFD3274692.1"/>
    </source>
</evidence>
<name>A0ABW6CY47_9BACT</name>
<evidence type="ECO:0000256" key="2">
    <source>
        <dbReference type="SAM" id="SignalP"/>
    </source>
</evidence>
<keyword evidence="1" id="KW-0456">Lyase</keyword>
<keyword evidence="2" id="KW-0732">Signal</keyword>
<dbReference type="Gene3D" id="3.20.20.140">
    <property type="entry name" value="Metal-dependent hydrolases"/>
    <property type="match status" value="1"/>
</dbReference>
<dbReference type="InterPro" id="IPR032465">
    <property type="entry name" value="ACMSD"/>
</dbReference>
<dbReference type="InterPro" id="IPR032466">
    <property type="entry name" value="Metal_Hydrolase"/>
</dbReference>
<evidence type="ECO:0000259" key="3">
    <source>
        <dbReference type="Pfam" id="PF04909"/>
    </source>
</evidence>
<dbReference type="RefSeq" id="WP_377974144.1">
    <property type="nucleotide sequence ID" value="NZ_JBBKYA010000001.1"/>
</dbReference>
<dbReference type="Pfam" id="PF04909">
    <property type="entry name" value="Amidohydro_2"/>
    <property type="match status" value="1"/>
</dbReference>
<sequence length="324" mass="36180">MKKLFIACLVACGFQLAAQTKHLPIIDVHVHAMKVNAQMANDMSPWFLSNMPGTDPNEPMPKFLNGDGAISLKAAKSDQEFQEELMKTMQRLNMTIVASGDPSVIRNWKKAAAPDRVIPSIGFSSADGITVQAFEDSLKTGFYKVVGEIGLQYQGISPSDPKVDKYFEVAERLNIPVAIHMGTGGNGMANLTSPKYRASMGNPLLLEDLLAKHPKLKVWVMHAGYPMIDEMVALMGANSHVYVDLAGMIWSYPLEEIHMYLRRLVQAGFGKRIMYGTDLMVWPKLMETSIGVIENAQYLSFDQKRDILFNNAVRFFRLDPAKYQ</sequence>
<dbReference type="EMBL" id="JBBKYA010000001">
    <property type="protein sequence ID" value="MFD3274692.1"/>
    <property type="molecule type" value="Genomic_DNA"/>
</dbReference>
<feature type="chain" id="PRO_5046676783" evidence="2">
    <location>
        <begin position="18"/>
        <end position="324"/>
    </location>
</feature>
<evidence type="ECO:0000313" key="5">
    <source>
        <dbReference type="Proteomes" id="UP001598114"/>
    </source>
</evidence>
<dbReference type="Proteomes" id="UP001598114">
    <property type="component" value="Unassembled WGS sequence"/>
</dbReference>
<gene>
    <name evidence="4" type="ORF">SKC38_00450</name>
</gene>
<proteinExistence type="predicted"/>